<evidence type="ECO:0000256" key="3">
    <source>
        <dbReference type="ARBA" id="ARBA00022840"/>
    </source>
</evidence>
<evidence type="ECO:0000256" key="2">
    <source>
        <dbReference type="ARBA" id="ARBA00022741"/>
    </source>
</evidence>
<dbReference type="PANTHER" id="PTHR42918:SF6">
    <property type="entry name" value="ELONGATION FACTOR P--(R)-BETA-LYSINE LIGASE"/>
    <property type="match status" value="1"/>
</dbReference>
<dbReference type="Gene3D" id="3.30.930.10">
    <property type="entry name" value="Bira Bifunctional Protein, Domain 2"/>
    <property type="match status" value="1"/>
</dbReference>
<keyword evidence="5" id="KW-0648">Protein biosynthesis</keyword>
<evidence type="ECO:0000256" key="1">
    <source>
        <dbReference type="ARBA" id="ARBA00022598"/>
    </source>
</evidence>
<accession>A0ABQ6HJX6</accession>
<organism evidence="5 6">
    <name type="scientific">Thalassotalea loyana</name>
    <dbReference type="NCBI Taxonomy" id="280483"/>
    <lineage>
        <taxon>Bacteria</taxon>
        <taxon>Pseudomonadati</taxon>
        <taxon>Pseudomonadota</taxon>
        <taxon>Gammaproteobacteria</taxon>
        <taxon>Alteromonadales</taxon>
        <taxon>Colwelliaceae</taxon>
        <taxon>Thalassotalea</taxon>
    </lineage>
</organism>
<gene>
    <name evidence="5" type="primary">epmA</name>
    <name evidence="5" type="ORF">tloyanaT_36530</name>
</gene>
<sequence>MWQSTMSWENAQKRAALLMQLRAFFFERGVIEVETPLLSAGTVTDVHLDAFATDYQFPVGKQSLYLQTSPEFAMKRLLASSYQSIFQLCKAFRDEPFGRYHNPEFTMLEWYRIGFDHFELMDEVDLLLQSLLGCDEATRMSYQDAFLTYTHIDPLNCSCGQLVEFLKDKDKADDWLISSPDLDTLLQFIFCEFVEPNIGKLQPALVYDFPASQASLAKISSEDPRVAHRFECYFKGVELANGFNELTSHEIQESRFNHDNRKRASMNLDEKPIDKKFLSALEHGLPQCAGVALGVDRLIMLALGCDHIEQVLSFTIENA</sequence>
<dbReference type="Proteomes" id="UP001157134">
    <property type="component" value="Unassembled WGS sequence"/>
</dbReference>
<keyword evidence="2" id="KW-0547">Nucleotide-binding</keyword>
<name>A0ABQ6HJX6_9GAMM</name>
<dbReference type="SUPFAM" id="SSF55681">
    <property type="entry name" value="Class II aaRS and biotin synthetases"/>
    <property type="match status" value="1"/>
</dbReference>
<dbReference type="InterPro" id="IPR004525">
    <property type="entry name" value="EpmA"/>
</dbReference>
<evidence type="ECO:0000313" key="5">
    <source>
        <dbReference type="EMBL" id="GLX87400.1"/>
    </source>
</evidence>
<feature type="domain" description="Aminoacyl-transfer RNA synthetases class-II family profile" evidence="4">
    <location>
        <begin position="14"/>
        <end position="319"/>
    </location>
</feature>
<dbReference type="PRINTS" id="PR00982">
    <property type="entry name" value="TRNASYNTHLYS"/>
</dbReference>
<dbReference type="InterPro" id="IPR045864">
    <property type="entry name" value="aa-tRNA-synth_II/BPL/LPL"/>
</dbReference>
<keyword evidence="3" id="KW-0067">ATP-binding</keyword>
<protein>
    <submittedName>
        <fullName evidence="5">Elongation factor P--(R)-beta-lysine ligase</fullName>
    </submittedName>
</protein>
<keyword evidence="6" id="KW-1185">Reference proteome</keyword>
<dbReference type="GO" id="GO:0003746">
    <property type="term" value="F:translation elongation factor activity"/>
    <property type="evidence" value="ECO:0007669"/>
    <property type="project" value="UniProtKB-KW"/>
</dbReference>
<dbReference type="PANTHER" id="PTHR42918">
    <property type="entry name" value="LYSYL-TRNA SYNTHETASE"/>
    <property type="match status" value="1"/>
</dbReference>
<dbReference type="PROSITE" id="PS50862">
    <property type="entry name" value="AA_TRNA_LIGASE_II"/>
    <property type="match status" value="1"/>
</dbReference>
<dbReference type="InterPro" id="IPR018149">
    <property type="entry name" value="Lys-tRNA-synth_II_C"/>
</dbReference>
<keyword evidence="1 5" id="KW-0436">Ligase</keyword>
<dbReference type="NCBIfam" id="TIGR00462">
    <property type="entry name" value="genX"/>
    <property type="match status" value="1"/>
</dbReference>
<dbReference type="Pfam" id="PF00152">
    <property type="entry name" value="tRNA-synt_2"/>
    <property type="match status" value="1"/>
</dbReference>
<evidence type="ECO:0000313" key="6">
    <source>
        <dbReference type="Proteomes" id="UP001157134"/>
    </source>
</evidence>
<evidence type="ECO:0000259" key="4">
    <source>
        <dbReference type="PROSITE" id="PS50862"/>
    </source>
</evidence>
<dbReference type="EMBL" id="BSSV01000011">
    <property type="protein sequence ID" value="GLX87400.1"/>
    <property type="molecule type" value="Genomic_DNA"/>
</dbReference>
<comment type="caution">
    <text evidence="5">The sequence shown here is derived from an EMBL/GenBank/DDBJ whole genome shotgun (WGS) entry which is preliminary data.</text>
</comment>
<dbReference type="InterPro" id="IPR004364">
    <property type="entry name" value="Aa-tRNA-synt_II"/>
</dbReference>
<dbReference type="RefSeq" id="WP_284301439.1">
    <property type="nucleotide sequence ID" value="NZ_BSSV01000011.1"/>
</dbReference>
<dbReference type="InterPro" id="IPR006195">
    <property type="entry name" value="aa-tRNA-synth_II"/>
</dbReference>
<proteinExistence type="predicted"/>
<reference evidence="5 6" key="1">
    <citation type="submission" date="2023-03" db="EMBL/GenBank/DDBJ databases">
        <title>Thalassotalea loyana LMG 22536T draft genome sequence.</title>
        <authorList>
            <person name="Sawabe T."/>
        </authorList>
    </citation>
    <scope>NUCLEOTIDE SEQUENCE [LARGE SCALE GENOMIC DNA]</scope>
    <source>
        <strain evidence="5 6">LMG 22536</strain>
    </source>
</reference>
<dbReference type="NCBIfam" id="NF006828">
    <property type="entry name" value="PRK09350.1"/>
    <property type="match status" value="1"/>
</dbReference>
<dbReference type="GO" id="GO:0016874">
    <property type="term" value="F:ligase activity"/>
    <property type="evidence" value="ECO:0007669"/>
    <property type="project" value="UniProtKB-KW"/>
</dbReference>
<keyword evidence="5" id="KW-0251">Elongation factor</keyword>